<gene>
    <name evidence="1" type="ORF">SAMN02910406_02741</name>
</gene>
<reference evidence="1 2" key="1">
    <citation type="submission" date="2016-10" db="EMBL/GenBank/DDBJ databases">
        <authorList>
            <person name="de Groot N.N."/>
        </authorList>
    </citation>
    <scope>NUCLEOTIDE SEQUENCE [LARGE SCALE GENOMIC DNA]</scope>
    <source>
        <strain evidence="1 2">AR67</strain>
    </source>
</reference>
<name>A0A1I1NDM1_RUMAL</name>
<evidence type="ECO:0000313" key="1">
    <source>
        <dbReference type="EMBL" id="SFC95814.1"/>
    </source>
</evidence>
<evidence type="ECO:0000313" key="2">
    <source>
        <dbReference type="Proteomes" id="UP000182192"/>
    </source>
</evidence>
<dbReference type="EMBL" id="FOKQ01000027">
    <property type="protein sequence ID" value="SFC95814.1"/>
    <property type="molecule type" value="Genomic_DNA"/>
</dbReference>
<proteinExistence type="predicted"/>
<organism evidence="1 2">
    <name type="scientific">Ruminococcus albus</name>
    <dbReference type="NCBI Taxonomy" id="1264"/>
    <lineage>
        <taxon>Bacteria</taxon>
        <taxon>Bacillati</taxon>
        <taxon>Bacillota</taxon>
        <taxon>Clostridia</taxon>
        <taxon>Eubacteriales</taxon>
        <taxon>Oscillospiraceae</taxon>
        <taxon>Ruminococcus</taxon>
    </lineage>
</organism>
<dbReference type="Proteomes" id="UP000182192">
    <property type="component" value="Unassembled WGS sequence"/>
</dbReference>
<sequence>MTFWRSGDSEYFYQCYSMADILFSVLHFLSINDYKYNRCEHCGRYFATTNLKNLYCDRKSDYPHFEKLTCYEAVKRIRQDIQRKHRQIYKNLSANYLPEQLNKFESEYIKSLEELKKQSNYTNIDNCYKLLDKNRWYTKKSIRVVGKK</sequence>
<accession>A0A1I1NDM1</accession>
<protein>
    <submittedName>
        <fullName evidence="1">Uncharacterized protein</fullName>
    </submittedName>
</protein>
<dbReference type="AlphaFoldDB" id="A0A1I1NDM1"/>